<reference evidence="1 2" key="1">
    <citation type="journal article" date="2013" name="Int. J. Syst. Evol. Microbiol.">
        <title>Aquimarina gracilis sp. nov., isolated from the gut microflora of a mussel, Mytilus coruscus, and emended description of Aquimarina spongiae.</title>
        <authorList>
            <person name="Park S.C."/>
            <person name="Choe H.N."/>
            <person name="Baik K.S."/>
            <person name="Seong C.N."/>
        </authorList>
    </citation>
    <scope>NUCLEOTIDE SEQUENCE [LARGE SCALE GENOMIC DNA]</scope>
    <source>
        <strain evidence="1 2">PSC32</strain>
    </source>
</reference>
<name>A0ABU5ZWT2_9FLAO</name>
<protein>
    <submittedName>
        <fullName evidence="1">Uncharacterized protein</fullName>
    </submittedName>
</protein>
<organism evidence="1 2">
    <name type="scientific">Aquimarina gracilis</name>
    <dbReference type="NCBI Taxonomy" id="874422"/>
    <lineage>
        <taxon>Bacteria</taxon>
        <taxon>Pseudomonadati</taxon>
        <taxon>Bacteroidota</taxon>
        <taxon>Flavobacteriia</taxon>
        <taxon>Flavobacteriales</taxon>
        <taxon>Flavobacteriaceae</taxon>
        <taxon>Aquimarina</taxon>
    </lineage>
</organism>
<evidence type="ECO:0000313" key="1">
    <source>
        <dbReference type="EMBL" id="MEB3346317.1"/>
    </source>
</evidence>
<dbReference type="EMBL" id="JAYKLX010000005">
    <property type="protein sequence ID" value="MEB3346317.1"/>
    <property type="molecule type" value="Genomic_DNA"/>
</dbReference>
<sequence>MVTFLTGYQTTVSSDTILETEDNYTLEGKIAPRFHNEGTTEVTILNVVVKPGEMFNCSATTFPMQGTINIIMPEGGKLVCIYNSLVKKEC</sequence>
<dbReference type="Proteomes" id="UP001327027">
    <property type="component" value="Unassembled WGS sequence"/>
</dbReference>
<evidence type="ECO:0000313" key="2">
    <source>
        <dbReference type="Proteomes" id="UP001327027"/>
    </source>
</evidence>
<dbReference type="RefSeq" id="WP_324180341.1">
    <property type="nucleotide sequence ID" value="NZ_BAABAW010000024.1"/>
</dbReference>
<proteinExistence type="predicted"/>
<keyword evidence="2" id="KW-1185">Reference proteome</keyword>
<gene>
    <name evidence="1" type="ORF">U6A24_12640</name>
</gene>
<comment type="caution">
    <text evidence="1">The sequence shown here is derived from an EMBL/GenBank/DDBJ whole genome shotgun (WGS) entry which is preliminary data.</text>
</comment>
<accession>A0ABU5ZWT2</accession>